<evidence type="ECO:0000313" key="8">
    <source>
        <dbReference type="Proteomes" id="UP000286974"/>
    </source>
</evidence>
<dbReference type="EMBL" id="BEXA01000002">
    <property type="protein sequence ID" value="GAY72930.1"/>
    <property type="molecule type" value="Genomic_DNA"/>
</dbReference>
<accession>A0A401FKM0</accession>
<dbReference type="GO" id="GO:0001510">
    <property type="term" value="P:RNA methylation"/>
    <property type="evidence" value="ECO:0007669"/>
    <property type="project" value="InterPro"/>
</dbReference>
<gene>
    <name evidence="7" type="ORF">NBRC111893_1076</name>
</gene>
<evidence type="ECO:0000256" key="2">
    <source>
        <dbReference type="ARBA" id="ARBA00022679"/>
    </source>
</evidence>
<comment type="similarity">
    <text evidence="5">Belongs to the class I-like SAM-binding methyltransferase superfamily. RsmB/NOP family.</text>
</comment>
<reference evidence="7 8" key="1">
    <citation type="submission" date="2017-11" db="EMBL/GenBank/DDBJ databases">
        <title>Draft Genome Sequence of Lactobacillus curieae NBRC 111893 isolated from Koso, a Japanese sugar-Vegetable Fermented Beverage.</title>
        <authorList>
            <person name="Chiou T.Y."/>
            <person name="Oshima K."/>
            <person name="Suda W."/>
            <person name="Hattori M."/>
            <person name="Takahashi T."/>
        </authorList>
    </citation>
    <scope>NUCLEOTIDE SEQUENCE [LARGE SCALE GENOMIC DNA]</scope>
    <source>
        <strain evidence="7 8">NBRC111893</strain>
    </source>
</reference>
<dbReference type="GO" id="GO:0003723">
    <property type="term" value="F:RNA binding"/>
    <property type="evidence" value="ECO:0007669"/>
    <property type="project" value="UniProtKB-UniRule"/>
</dbReference>
<dbReference type="InterPro" id="IPR029063">
    <property type="entry name" value="SAM-dependent_MTases_sf"/>
</dbReference>
<evidence type="ECO:0000256" key="5">
    <source>
        <dbReference type="PROSITE-ProRule" id="PRU01023"/>
    </source>
</evidence>
<dbReference type="GO" id="GO:0008173">
    <property type="term" value="F:RNA methyltransferase activity"/>
    <property type="evidence" value="ECO:0007669"/>
    <property type="project" value="InterPro"/>
</dbReference>
<comment type="caution">
    <text evidence="5">Lacks conserved residue(s) required for the propagation of feature annotation.</text>
</comment>
<dbReference type="PANTHER" id="PTHR22807:SF53">
    <property type="entry name" value="RIBOSOMAL RNA SMALL SUBUNIT METHYLTRANSFERASE B-RELATED"/>
    <property type="match status" value="1"/>
</dbReference>
<organism evidence="7 8">
    <name type="scientific">Lentilactobacillus kosonis</name>
    <dbReference type="NCBI Taxonomy" id="2810561"/>
    <lineage>
        <taxon>Bacteria</taxon>
        <taxon>Bacillati</taxon>
        <taxon>Bacillota</taxon>
        <taxon>Bacilli</taxon>
        <taxon>Lactobacillales</taxon>
        <taxon>Lactobacillaceae</taxon>
        <taxon>Lentilactobacillus</taxon>
    </lineage>
</organism>
<evidence type="ECO:0000313" key="7">
    <source>
        <dbReference type="EMBL" id="GAY72930.1"/>
    </source>
</evidence>
<comment type="caution">
    <text evidence="7">The sequence shown here is derived from an EMBL/GenBank/DDBJ whole genome shotgun (WGS) entry which is preliminary data.</text>
</comment>
<dbReference type="InterPro" id="IPR049560">
    <property type="entry name" value="MeTrfase_RsmB-F_NOP2_cat"/>
</dbReference>
<dbReference type="Proteomes" id="UP000286974">
    <property type="component" value="Unassembled WGS sequence"/>
</dbReference>
<evidence type="ECO:0000256" key="3">
    <source>
        <dbReference type="ARBA" id="ARBA00022691"/>
    </source>
</evidence>
<sequence length="139" mass="15201">MGLADKVTTLALDARKVDDEFADETFASILVDAPCSGLGLIRRKPEIRYSKTLADSEKLSTIQQDILAAVAPKVKVGGTITYSTCTILDRENQGVVDSFLADHPNFSLETVKTNRDLSANVDNKLLKIYPDDYKSDGFS</sequence>
<feature type="binding site" evidence="5">
    <location>
        <position position="32"/>
    </location>
    <ligand>
        <name>S-adenosyl-L-methionine</name>
        <dbReference type="ChEBI" id="CHEBI:59789"/>
    </ligand>
</feature>
<dbReference type="PANTHER" id="PTHR22807">
    <property type="entry name" value="NOP2 YEAST -RELATED NOL1/NOP2/FMU SUN DOMAIN-CONTAINING"/>
    <property type="match status" value="1"/>
</dbReference>
<keyword evidence="1 5" id="KW-0489">Methyltransferase</keyword>
<proteinExistence type="inferred from homology"/>
<keyword evidence="8" id="KW-1185">Reference proteome</keyword>
<dbReference type="Pfam" id="PF01189">
    <property type="entry name" value="Methyltr_RsmB-F"/>
    <property type="match status" value="1"/>
</dbReference>
<dbReference type="PRINTS" id="PR02008">
    <property type="entry name" value="RCMTFAMILY"/>
</dbReference>
<dbReference type="EC" id="2.1.1.-" evidence="7"/>
<feature type="binding site" evidence="5">
    <location>
        <position position="13"/>
    </location>
    <ligand>
        <name>S-adenosyl-L-methionine</name>
        <dbReference type="ChEBI" id="CHEBI:59789"/>
    </ligand>
</feature>
<keyword evidence="3 5" id="KW-0949">S-adenosyl-L-methionine</keyword>
<evidence type="ECO:0000259" key="6">
    <source>
        <dbReference type="PROSITE" id="PS51686"/>
    </source>
</evidence>
<dbReference type="SUPFAM" id="SSF53335">
    <property type="entry name" value="S-adenosyl-L-methionine-dependent methyltransferases"/>
    <property type="match status" value="1"/>
</dbReference>
<keyword evidence="4 5" id="KW-0694">RNA-binding</keyword>
<dbReference type="InterPro" id="IPR001678">
    <property type="entry name" value="MeTrfase_RsmB-F_NOP2_dom"/>
</dbReference>
<feature type="active site" description="Nucleophile" evidence="5">
    <location>
        <position position="85"/>
    </location>
</feature>
<name>A0A401FKM0_9LACO</name>
<feature type="domain" description="SAM-dependent MTase RsmB/NOP-type" evidence="6">
    <location>
        <begin position="1"/>
        <end position="139"/>
    </location>
</feature>
<evidence type="ECO:0000256" key="1">
    <source>
        <dbReference type="ARBA" id="ARBA00022603"/>
    </source>
</evidence>
<protein>
    <submittedName>
        <fullName evidence="7">Ribosomal RNA small subunit methyltransferase B</fullName>
        <ecNumber evidence="7">2.1.1.-</ecNumber>
    </submittedName>
</protein>
<evidence type="ECO:0000256" key="4">
    <source>
        <dbReference type="ARBA" id="ARBA00022884"/>
    </source>
</evidence>
<dbReference type="Gene3D" id="3.40.50.150">
    <property type="entry name" value="Vaccinia Virus protein VP39"/>
    <property type="match status" value="1"/>
</dbReference>
<dbReference type="PROSITE" id="PS51686">
    <property type="entry name" value="SAM_MT_RSMB_NOP"/>
    <property type="match status" value="1"/>
</dbReference>
<dbReference type="InterPro" id="IPR023267">
    <property type="entry name" value="RCMT"/>
</dbReference>
<keyword evidence="2 5" id="KW-0808">Transferase</keyword>
<dbReference type="AlphaFoldDB" id="A0A401FKM0"/>